<comment type="caution">
    <text evidence="1">The sequence shown here is derived from an EMBL/GenBank/DDBJ whole genome shotgun (WGS) entry which is preliminary data.</text>
</comment>
<reference evidence="1 2" key="1">
    <citation type="journal article" date="2016" name="Nat. Commun.">
        <title>Thousands of microbial genomes shed light on interconnected biogeochemical processes in an aquifer system.</title>
        <authorList>
            <person name="Anantharaman K."/>
            <person name="Brown C.T."/>
            <person name="Hug L.A."/>
            <person name="Sharon I."/>
            <person name="Castelle C.J."/>
            <person name="Probst A.J."/>
            <person name="Thomas B.C."/>
            <person name="Singh A."/>
            <person name="Wilkins M.J."/>
            <person name="Karaoz U."/>
            <person name="Brodie E.L."/>
            <person name="Williams K.H."/>
            <person name="Hubbard S.S."/>
            <person name="Banfield J.F."/>
        </authorList>
    </citation>
    <scope>NUCLEOTIDE SEQUENCE [LARGE SCALE GENOMIC DNA]</scope>
</reference>
<dbReference type="EMBL" id="MEVT01000008">
    <property type="protein sequence ID" value="OGC63134.1"/>
    <property type="molecule type" value="Genomic_DNA"/>
</dbReference>
<sequence>MVTFNPYDLSHIACLTEWFNDRRSSGHRPFPFLSLATVNSTTKPTIARGLLKADTPSEGDVKKSEGEGLG</sequence>
<name>A0A1F4W140_UNCKA</name>
<accession>A0A1F4W140</accession>
<gene>
    <name evidence="1" type="ORF">A2264_00345</name>
</gene>
<organism evidence="1 2">
    <name type="scientific">candidate division WWE3 bacterium RIFOXYA2_FULL_46_9</name>
    <dbReference type="NCBI Taxonomy" id="1802636"/>
    <lineage>
        <taxon>Bacteria</taxon>
        <taxon>Katanobacteria</taxon>
    </lineage>
</organism>
<dbReference type="Proteomes" id="UP000176614">
    <property type="component" value="Unassembled WGS sequence"/>
</dbReference>
<evidence type="ECO:0000313" key="2">
    <source>
        <dbReference type="Proteomes" id="UP000176614"/>
    </source>
</evidence>
<evidence type="ECO:0000313" key="1">
    <source>
        <dbReference type="EMBL" id="OGC63134.1"/>
    </source>
</evidence>
<proteinExistence type="predicted"/>
<protein>
    <submittedName>
        <fullName evidence="1">Uncharacterized protein</fullName>
    </submittedName>
</protein>
<dbReference type="AlphaFoldDB" id="A0A1F4W140"/>